<dbReference type="EMBL" id="CP102480">
    <property type="protein sequence ID" value="UUX51325.1"/>
    <property type="molecule type" value="Genomic_DNA"/>
</dbReference>
<proteinExistence type="predicted"/>
<sequence length="181" mass="19750">MVDNNNTVEESERRQIVEIQITIESAIYRLKKLADAGSTAKCKEATDHLLVALKNPRLPRAFCNESRNAINALMQHAFMKATDLASKAAMEAAMQDDPESRAACIKLARENLRGAMKHKAPREFQLKCERMLETALLTGGVKAKGPTKAKPLDAAMENAGGEKDGRASETALMEHSAIAES</sequence>
<gene>
    <name evidence="2" type="ORF">NUH88_06420</name>
</gene>
<dbReference type="AlphaFoldDB" id="A0A9J7B0W6"/>
<dbReference type="KEGG" id="naci:NUH88_06420"/>
<name>A0A9J7B0W6_9PROT</name>
<feature type="region of interest" description="Disordered" evidence="1">
    <location>
        <begin position="143"/>
        <end position="181"/>
    </location>
</feature>
<accession>A0A9J7B0W6</accession>
<evidence type="ECO:0000256" key="1">
    <source>
        <dbReference type="SAM" id="MobiDB-lite"/>
    </source>
</evidence>
<organism evidence="2 3">
    <name type="scientific">Nisaea acidiphila</name>
    <dbReference type="NCBI Taxonomy" id="1862145"/>
    <lineage>
        <taxon>Bacteria</taxon>
        <taxon>Pseudomonadati</taxon>
        <taxon>Pseudomonadota</taxon>
        <taxon>Alphaproteobacteria</taxon>
        <taxon>Rhodospirillales</taxon>
        <taxon>Thalassobaculaceae</taxon>
        <taxon>Nisaea</taxon>
    </lineage>
</organism>
<dbReference type="RefSeq" id="WP_257770749.1">
    <property type="nucleotide sequence ID" value="NZ_CP102480.1"/>
</dbReference>
<evidence type="ECO:0000313" key="3">
    <source>
        <dbReference type="Proteomes" id="UP001060336"/>
    </source>
</evidence>
<dbReference type="Proteomes" id="UP001060336">
    <property type="component" value="Chromosome"/>
</dbReference>
<evidence type="ECO:0000313" key="2">
    <source>
        <dbReference type="EMBL" id="UUX51325.1"/>
    </source>
</evidence>
<protein>
    <submittedName>
        <fullName evidence="2">Uncharacterized protein</fullName>
    </submittedName>
</protein>
<keyword evidence="3" id="KW-1185">Reference proteome</keyword>
<reference evidence="2" key="1">
    <citation type="submission" date="2022-08" db="EMBL/GenBank/DDBJ databases">
        <title>Nisaea acidiphila sp. nov., isolated from a marine algal debris and emended description of the genus Nisaea Urios et al. 2008.</title>
        <authorList>
            <person name="Kwon K."/>
        </authorList>
    </citation>
    <scope>NUCLEOTIDE SEQUENCE</scope>
    <source>
        <strain evidence="2">MEBiC11861</strain>
    </source>
</reference>